<feature type="region of interest" description="Disordered" evidence="1">
    <location>
        <begin position="242"/>
        <end position="274"/>
    </location>
</feature>
<dbReference type="OrthoDB" id="2402916at2759"/>
<feature type="compositionally biased region" description="Polar residues" evidence="1">
    <location>
        <begin position="763"/>
        <end position="772"/>
    </location>
</feature>
<dbReference type="AlphaFoldDB" id="A0A1Y2FG43"/>
<feature type="region of interest" description="Disordered" evidence="1">
    <location>
        <begin position="309"/>
        <end position="379"/>
    </location>
</feature>
<evidence type="ECO:0000256" key="2">
    <source>
        <dbReference type="SAM" id="Phobius"/>
    </source>
</evidence>
<comment type="caution">
    <text evidence="3">The sequence shown here is derived from an EMBL/GenBank/DDBJ whole genome shotgun (WGS) entry which is preliminary data.</text>
</comment>
<keyword evidence="2" id="KW-1133">Transmembrane helix</keyword>
<feature type="region of interest" description="Disordered" evidence="1">
    <location>
        <begin position="447"/>
        <end position="627"/>
    </location>
</feature>
<feature type="compositionally biased region" description="Low complexity" evidence="1">
    <location>
        <begin position="249"/>
        <end position="260"/>
    </location>
</feature>
<feature type="region of interest" description="Disordered" evidence="1">
    <location>
        <begin position="99"/>
        <end position="129"/>
    </location>
</feature>
<dbReference type="InParanoid" id="A0A1Y2FG43"/>
<feature type="compositionally biased region" description="Basic residues" evidence="1">
    <location>
        <begin position="706"/>
        <end position="717"/>
    </location>
</feature>
<feature type="compositionally biased region" description="Polar residues" evidence="1">
    <location>
        <begin position="358"/>
        <end position="368"/>
    </location>
</feature>
<dbReference type="STRING" id="106004.A0A1Y2FG43"/>
<name>A0A1Y2FG43_9BASI</name>
<evidence type="ECO:0000313" key="4">
    <source>
        <dbReference type="Proteomes" id="UP000193467"/>
    </source>
</evidence>
<keyword evidence="2" id="KW-0472">Membrane</keyword>
<sequence length="803" mass="83047">MSSNSGCLSCTDPIPACACSAGQLCQTVQRTCNQCSYNECYDSDTSSSSGGGSSIGTSVGGALGGVAAIAAALALIYWFWWKPRGLAASRRRYSKHLSHRASKMMPPGAAAGDKKVASPQGGTGVAKRSSVHLNIGSAADATLLRRAGSPGPGGRGETPSLPASVGATGGHSTRTSIDSDNPFGDHARSSIGTFADYPDDASTRTSDFSFRSSHSTNIIPIAYIPPHSNSLSVDDANRGAYGEVLNTDGGSSPSRSSVGRAPTRSSVPTSMASRDSLALAGAELIDLHPLPPVLSPGSPVVPFGVSANGAPIRPPRSPGLDLQLPQGSSTPTSPLNSPSARDSRLGVRPTSGFPFTSPPASGTPSFLSTPPDGASRGMSVLLEPRDGARSANSHLSTISSMSAATSRSAGSTMSYILDPPQIITPVNAQGLRRVEVMGRGHAGLVKISGSGGGSLPGTPAVDGIHPPTPSSSTSTASSPTTPKAFAGQPSISQQQAAADPFSDDHEASTARFSVGGIAAPSSSSNEALRARRESQDTITSSSSQPHSLDPSNASRWTTSSVASSSRRGSGESVTLELDPLHPGTLAHSPRGAGERGSFDVPHSARSSEAYEGEGDTGSRSRRLTTESSWTEGSSLLDGFHVHARWDSVHGSLVFGQLTSLLDQLGLHHQLLSRWNDQSPRFTSFPHATAEESIFHEHQHGRTTLARSRRPSHRRGRRGGSFGTLLHRDNGTRTRLSHHPTNGGNNSDEDSPLPAPFLPFAGQRPSSSSAPSETDNDNRDSQAISLRSGFASGLSDVAFRGGVC</sequence>
<feature type="compositionally biased region" description="Polar residues" evidence="1">
    <location>
        <begin position="170"/>
        <end position="179"/>
    </location>
</feature>
<protein>
    <recommendedName>
        <fullName evidence="5">Membrane anchor Opy2 N-terminal domain-containing protein</fullName>
    </recommendedName>
</protein>
<feature type="region of interest" description="Disordered" evidence="1">
    <location>
        <begin position="695"/>
        <end position="781"/>
    </location>
</feature>
<feature type="compositionally biased region" description="Low complexity" evidence="1">
    <location>
        <begin position="540"/>
        <end position="574"/>
    </location>
</feature>
<evidence type="ECO:0000256" key="1">
    <source>
        <dbReference type="SAM" id="MobiDB-lite"/>
    </source>
</evidence>
<dbReference type="Proteomes" id="UP000193467">
    <property type="component" value="Unassembled WGS sequence"/>
</dbReference>
<gene>
    <name evidence="3" type="ORF">BCR35DRAFT_85095</name>
</gene>
<feature type="transmembrane region" description="Helical" evidence="2">
    <location>
        <begin position="59"/>
        <end position="81"/>
    </location>
</feature>
<keyword evidence="2" id="KW-0812">Transmembrane</keyword>
<keyword evidence="4" id="KW-1185">Reference proteome</keyword>
<dbReference type="EMBL" id="MCGR01000022">
    <property type="protein sequence ID" value="ORY81795.1"/>
    <property type="molecule type" value="Genomic_DNA"/>
</dbReference>
<organism evidence="3 4">
    <name type="scientific">Leucosporidium creatinivorum</name>
    <dbReference type="NCBI Taxonomy" id="106004"/>
    <lineage>
        <taxon>Eukaryota</taxon>
        <taxon>Fungi</taxon>
        <taxon>Dikarya</taxon>
        <taxon>Basidiomycota</taxon>
        <taxon>Pucciniomycotina</taxon>
        <taxon>Microbotryomycetes</taxon>
        <taxon>Leucosporidiales</taxon>
        <taxon>Leucosporidium</taxon>
    </lineage>
</organism>
<feature type="compositionally biased region" description="Low complexity" evidence="1">
    <location>
        <begin position="470"/>
        <end position="482"/>
    </location>
</feature>
<feature type="region of interest" description="Disordered" evidence="1">
    <location>
        <begin position="145"/>
        <end position="210"/>
    </location>
</feature>
<feature type="compositionally biased region" description="Polar residues" evidence="1">
    <location>
        <begin position="263"/>
        <end position="273"/>
    </location>
</feature>
<accession>A0A1Y2FG43</accession>
<reference evidence="3 4" key="1">
    <citation type="submission" date="2016-07" db="EMBL/GenBank/DDBJ databases">
        <title>Pervasive Adenine N6-methylation of Active Genes in Fungi.</title>
        <authorList>
            <consortium name="DOE Joint Genome Institute"/>
            <person name="Mondo S.J."/>
            <person name="Dannebaum R.O."/>
            <person name="Kuo R.C."/>
            <person name="Labutti K."/>
            <person name="Haridas S."/>
            <person name="Kuo A."/>
            <person name="Salamov A."/>
            <person name="Ahrendt S.R."/>
            <person name="Lipzen A."/>
            <person name="Sullivan W."/>
            <person name="Andreopoulos W.B."/>
            <person name="Clum A."/>
            <person name="Lindquist E."/>
            <person name="Daum C."/>
            <person name="Ramamoorthy G.K."/>
            <person name="Gryganskyi A."/>
            <person name="Culley D."/>
            <person name="Magnuson J.K."/>
            <person name="James T.Y."/>
            <person name="O'Malley M.A."/>
            <person name="Stajich J.E."/>
            <person name="Spatafora J.W."/>
            <person name="Visel A."/>
            <person name="Grigoriev I.V."/>
        </authorList>
    </citation>
    <scope>NUCLEOTIDE SEQUENCE [LARGE SCALE GENOMIC DNA]</scope>
    <source>
        <strain evidence="3 4">62-1032</strain>
    </source>
</reference>
<evidence type="ECO:0000313" key="3">
    <source>
        <dbReference type="EMBL" id="ORY81795.1"/>
    </source>
</evidence>
<proteinExistence type="predicted"/>
<feature type="compositionally biased region" description="Low complexity" evidence="1">
    <location>
        <begin position="328"/>
        <end position="339"/>
    </location>
</feature>
<evidence type="ECO:0008006" key="5">
    <source>
        <dbReference type="Google" id="ProtNLM"/>
    </source>
</evidence>